<organism evidence="10 11">
    <name type="scientific">Arabidopsis arenosa</name>
    <name type="common">Sand rock-cress</name>
    <name type="synonym">Cardaminopsis arenosa</name>
    <dbReference type="NCBI Taxonomy" id="38785"/>
    <lineage>
        <taxon>Eukaryota</taxon>
        <taxon>Viridiplantae</taxon>
        <taxon>Streptophyta</taxon>
        <taxon>Embryophyta</taxon>
        <taxon>Tracheophyta</taxon>
        <taxon>Spermatophyta</taxon>
        <taxon>Magnoliopsida</taxon>
        <taxon>eudicotyledons</taxon>
        <taxon>Gunneridae</taxon>
        <taxon>Pentapetalae</taxon>
        <taxon>rosids</taxon>
        <taxon>malvids</taxon>
        <taxon>Brassicales</taxon>
        <taxon>Brassicaceae</taxon>
        <taxon>Camelineae</taxon>
        <taxon>Arabidopsis</taxon>
    </lineage>
</organism>
<evidence type="ECO:0000256" key="5">
    <source>
        <dbReference type="ARBA" id="ARBA00022946"/>
    </source>
</evidence>
<accession>A0A8S2A914</accession>
<comment type="subcellular location">
    <subcellularLocation>
        <location evidence="1">Plastid</location>
        <location evidence="1">Chloroplast stroma</location>
    </subcellularLocation>
</comment>
<gene>
    <name evidence="10" type="ORF">AARE701A_LOCUS9104</name>
</gene>
<dbReference type="PANTHER" id="PTHR45663:SF25">
    <property type="entry name" value="THIOREDOXIN Y2, CHLOROPLASTIC"/>
    <property type="match status" value="1"/>
</dbReference>
<dbReference type="PROSITE" id="PS00194">
    <property type="entry name" value="THIOREDOXIN_1"/>
    <property type="match status" value="1"/>
</dbReference>
<dbReference type="EMBL" id="LR999453">
    <property type="protein sequence ID" value="CAE5993093.1"/>
    <property type="molecule type" value="Genomic_DNA"/>
</dbReference>
<dbReference type="SUPFAM" id="SSF52833">
    <property type="entry name" value="Thioredoxin-like"/>
    <property type="match status" value="1"/>
</dbReference>
<dbReference type="Gene3D" id="3.40.30.10">
    <property type="entry name" value="Glutaredoxin"/>
    <property type="match status" value="1"/>
</dbReference>
<keyword evidence="7" id="KW-1015">Disulfide bond</keyword>
<evidence type="ECO:0000256" key="3">
    <source>
        <dbReference type="ARBA" id="ARBA00022528"/>
    </source>
</evidence>
<keyword evidence="8" id="KW-0676">Redox-active center</keyword>
<dbReference type="InterPro" id="IPR005746">
    <property type="entry name" value="Thioredoxin"/>
</dbReference>
<dbReference type="PROSITE" id="PS51352">
    <property type="entry name" value="THIOREDOXIN_2"/>
    <property type="match status" value="1"/>
</dbReference>
<dbReference type="GO" id="GO:0008047">
    <property type="term" value="F:enzyme activator activity"/>
    <property type="evidence" value="ECO:0007669"/>
    <property type="project" value="UniProtKB-ARBA"/>
</dbReference>
<dbReference type="GO" id="GO:0009570">
    <property type="term" value="C:chloroplast stroma"/>
    <property type="evidence" value="ECO:0007669"/>
    <property type="project" value="UniProtKB-SubCell"/>
</dbReference>
<dbReference type="PANTHER" id="PTHR45663">
    <property type="entry name" value="GEO12009P1"/>
    <property type="match status" value="1"/>
</dbReference>
<keyword evidence="11" id="KW-1185">Reference proteome</keyword>
<evidence type="ECO:0000313" key="10">
    <source>
        <dbReference type="EMBL" id="CAE5993093.1"/>
    </source>
</evidence>
<dbReference type="InterPro" id="IPR013766">
    <property type="entry name" value="Thioredoxin_domain"/>
</dbReference>
<protein>
    <recommendedName>
        <fullName evidence="9">Thioredoxin domain-containing protein</fullName>
    </recommendedName>
</protein>
<name>A0A8S2A914_ARAAE</name>
<dbReference type="PRINTS" id="PR00421">
    <property type="entry name" value="THIOREDOXIN"/>
</dbReference>
<evidence type="ECO:0000256" key="2">
    <source>
        <dbReference type="ARBA" id="ARBA00022448"/>
    </source>
</evidence>
<dbReference type="CDD" id="cd02947">
    <property type="entry name" value="TRX_family"/>
    <property type="match status" value="1"/>
</dbReference>
<keyword evidence="4" id="KW-0934">Plastid</keyword>
<dbReference type="Pfam" id="PF00085">
    <property type="entry name" value="Thioredoxin"/>
    <property type="match status" value="1"/>
</dbReference>
<dbReference type="InterPro" id="IPR017937">
    <property type="entry name" value="Thioredoxin_CS"/>
</dbReference>
<dbReference type="InterPro" id="IPR036249">
    <property type="entry name" value="Thioredoxin-like_sf"/>
</dbReference>
<dbReference type="Proteomes" id="UP000682877">
    <property type="component" value="Chromosome 3"/>
</dbReference>
<evidence type="ECO:0000259" key="9">
    <source>
        <dbReference type="PROSITE" id="PS51352"/>
    </source>
</evidence>
<keyword evidence="5" id="KW-0809">Transit peptide</keyword>
<dbReference type="FunFam" id="3.40.30.10:FF:000001">
    <property type="entry name" value="Thioredoxin"/>
    <property type="match status" value="1"/>
</dbReference>
<dbReference type="GO" id="GO:0015035">
    <property type="term" value="F:protein-disulfide reductase activity"/>
    <property type="evidence" value="ECO:0007669"/>
    <property type="project" value="InterPro"/>
</dbReference>
<dbReference type="NCBIfam" id="TIGR01068">
    <property type="entry name" value="thioredoxin"/>
    <property type="match status" value="1"/>
</dbReference>
<evidence type="ECO:0000256" key="6">
    <source>
        <dbReference type="ARBA" id="ARBA00022982"/>
    </source>
</evidence>
<keyword evidence="3" id="KW-0150">Chloroplast</keyword>
<dbReference type="AlphaFoldDB" id="A0A8S2A914"/>
<evidence type="ECO:0000256" key="1">
    <source>
        <dbReference type="ARBA" id="ARBA00004470"/>
    </source>
</evidence>
<proteinExistence type="predicted"/>
<reference evidence="10" key="1">
    <citation type="submission" date="2021-01" db="EMBL/GenBank/DDBJ databases">
        <authorList>
            <person name="Bezrukov I."/>
        </authorList>
    </citation>
    <scope>NUCLEOTIDE SEQUENCE</scope>
</reference>
<feature type="domain" description="Thioredoxin" evidence="9">
    <location>
        <begin position="51"/>
        <end position="171"/>
    </location>
</feature>
<evidence type="ECO:0000256" key="8">
    <source>
        <dbReference type="ARBA" id="ARBA00023284"/>
    </source>
</evidence>
<keyword evidence="2" id="KW-0813">Transport</keyword>
<evidence type="ECO:0000256" key="7">
    <source>
        <dbReference type="ARBA" id="ARBA00023157"/>
    </source>
</evidence>
<keyword evidence="6" id="KW-0249">Electron transport</keyword>
<evidence type="ECO:0000256" key="4">
    <source>
        <dbReference type="ARBA" id="ARBA00022640"/>
    </source>
</evidence>
<evidence type="ECO:0000313" key="11">
    <source>
        <dbReference type="Proteomes" id="UP000682877"/>
    </source>
</evidence>
<sequence>MAISLSTAYTSPRFSQESSHSVSPSRTLSSISSVRLPAQIRRFGIRHESVQSPSSSTTRFAKLTVRAKKQTFNSFDDLLQNSDKPLLVDFYATWCGPCQLMVPILNEVSETLKDKIAVVKIDTEKYPSLANKYQIEALPTFILFKDGKLWDRFEGALPANQLVERIENSLQVKQ</sequence>